<dbReference type="OrthoDB" id="384721at2"/>
<dbReference type="Proteomes" id="UP000246278">
    <property type="component" value="Unassembled WGS sequence"/>
</dbReference>
<name>A0A317T7Z9_9CHLB</name>
<dbReference type="PANTHER" id="PTHR46211">
    <property type="entry name" value="GLYCEROPHOSPHORYL DIESTER PHOSPHODIESTERASE"/>
    <property type="match status" value="1"/>
</dbReference>
<reference evidence="3" key="1">
    <citation type="submission" date="2017-10" db="EMBL/GenBank/DDBJ databases">
        <authorList>
            <person name="Gaisin V.A."/>
            <person name="Rysina M.S."/>
            <person name="Grouzdev D.S."/>
        </authorList>
    </citation>
    <scope>NUCLEOTIDE SEQUENCE [LARGE SCALE GENOMIC DNA]</scope>
    <source>
        <strain evidence="3">V1</strain>
    </source>
</reference>
<keyword evidence="3" id="KW-1185">Reference proteome</keyword>
<dbReference type="Gene3D" id="3.20.20.190">
    <property type="entry name" value="Phosphatidylinositol (PI) phosphodiesterase"/>
    <property type="match status" value="1"/>
</dbReference>
<dbReference type="GO" id="GO:0008081">
    <property type="term" value="F:phosphoric diester hydrolase activity"/>
    <property type="evidence" value="ECO:0007669"/>
    <property type="project" value="InterPro"/>
</dbReference>
<organism evidence="2 3">
    <name type="scientific">Prosthecochloris marina</name>
    <dbReference type="NCBI Taxonomy" id="2017681"/>
    <lineage>
        <taxon>Bacteria</taxon>
        <taxon>Pseudomonadati</taxon>
        <taxon>Chlorobiota</taxon>
        <taxon>Chlorobiia</taxon>
        <taxon>Chlorobiales</taxon>
        <taxon>Chlorobiaceae</taxon>
        <taxon>Prosthecochloris</taxon>
    </lineage>
</organism>
<dbReference type="Pfam" id="PF03009">
    <property type="entry name" value="GDPD"/>
    <property type="match status" value="1"/>
</dbReference>
<protein>
    <submittedName>
        <fullName evidence="2">Glycerophosphodiester phosphodiesterase</fullName>
    </submittedName>
</protein>
<dbReference type="PANTHER" id="PTHR46211:SF14">
    <property type="entry name" value="GLYCEROPHOSPHODIESTER PHOSPHODIESTERASE"/>
    <property type="match status" value="1"/>
</dbReference>
<dbReference type="AlphaFoldDB" id="A0A317T7Z9"/>
<dbReference type="SUPFAM" id="SSF51695">
    <property type="entry name" value="PLC-like phosphodiesterases"/>
    <property type="match status" value="1"/>
</dbReference>
<accession>A0A317T7Z9</accession>
<proteinExistence type="predicted"/>
<gene>
    <name evidence="2" type="ORF">CR164_03795</name>
</gene>
<dbReference type="EMBL" id="PDNZ01000002">
    <property type="protein sequence ID" value="PWW82869.1"/>
    <property type="molecule type" value="Genomic_DNA"/>
</dbReference>
<evidence type="ECO:0000313" key="3">
    <source>
        <dbReference type="Proteomes" id="UP000246278"/>
    </source>
</evidence>
<evidence type="ECO:0000259" key="1">
    <source>
        <dbReference type="PROSITE" id="PS51704"/>
    </source>
</evidence>
<dbReference type="GO" id="GO:0006629">
    <property type="term" value="P:lipid metabolic process"/>
    <property type="evidence" value="ECO:0007669"/>
    <property type="project" value="InterPro"/>
</dbReference>
<dbReference type="RefSeq" id="WP_110022584.1">
    <property type="nucleotide sequence ID" value="NZ_PDNZ01000002.1"/>
</dbReference>
<evidence type="ECO:0000313" key="2">
    <source>
        <dbReference type="EMBL" id="PWW82869.1"/>
    </source>
</evidence>
<dbReference type="PROSITE" id="PS51704">
    <property type="entry name" value="GP_PDE"/>
    <property type="match status" value="1"/>
</dbReference>
<comment type="caution">
    <text evidence="2">The sequence shown here is derived from an EMBL/GenBank/DDBJ whole genome shotgun (WGS) entry which is preliminary data.</text>
</comment>
<feature type="domain" description="GP-PDE" evidence="1">
    <location>
        <begin position="6"/>
        <end position="275"/>
    </location>
</feature>
<dbReference type="InterPro" id="IPR030395">
    <property type="entry name" value="GP_PDE_dom"/>
</dbReference>
<dbReference type="InterPro" id="IPR017946">
    <property type="entry name" value="PLC-like_Pdiesterase_TIM-brl"/>
</dbReference>
<sequence>MLHHFLEIHAHRGARSFFPENTIPAFLKAVELGVEAIELDLCVSGDNQVVVSHDPYMQAGLCTAPNGRVLTKSDEKRYLLYTMKYADIVRFDCGRPSAEFPGQQEISAVKPLLADVFRLVERYGKELCEERGMIYNLEVKSRIDGDGVRHPAPGEYAELVAAVIEQSGVASRTRVQSFDARIIEEIGKFLPSLALGLLVGMGQDPETELDKLRFKPDYLNPFFPMVDATLVKKLHDRDIGIVPWTVNSPEEMKALAAMGVDGIITDCPERAVEVLHE</sequence>